<evidence type="ECO:0000256" key="2">
    <source>
        <dbReference type="SAM" id="MobiDB-lite"/>
    </source>
</evidence>
<evidence type="ECO:0000313" key="5">
    <source>
        <dbReference type="Proteomes" id="UP001457282"/>
    </source>
</evidence>
<comment type="caution">
    <text evidence="4">The sequence shown here is derived from an EMBL/GenBank/DDBJ whole genome shotgun (WGS) entry which is preliminary data.</text>
</comment>
<dbReference type="Proteomes" id="UP001457282">
    <property type="component" value="Unassembled WGS sequence"/>
</dbReference>
<evidence type="ECO:0000256" key="1">
    <source>
        <dbReference type="SAM" id="Coils"/>
    </source>
</evidence>
<dbReference type="InterPro" id="IPR019557">
    <property type="entry name" value="AminoTfrase-like_pln_mobile"/>
</dbReference>
<dbReference type="PANTHER" id="PTHR46033:SF80">
    <property type="entry name" value="PROTEIN MAIN-LIKE 2-LIKE"/>
    <property type="match status" value="1"/>
</dbReference>
<gene>
    <name evidence="4" type="ORF">M0R45_009289</name>
</gene>
<feature type="coiled-coil region" evidence="1">
    <location>
        <begin position="821"/>
        <end position="848"/>
    </location>
</feature>
<sequence>MSDSSHALLDMCFSLEDGLKRGLRYFSRCQDVEYGQDSIVDHEGPLLPVNPSSISRLRIERGEYPAVIILFKYLSGVVNDHFNWVNHELSDLETQRILDKAGVLSAVLLSRLCNVNKDLVLLRHIVRRWSSETHTFVCLWGEFTPTLEDVANIMGLPIVGTLDPSKIQVSLEDVEKLCILKDANDRFASWVKHFWGYKDDGDKGTFKKGPGYDSGCRLEALLSLWLSKFVFSDGKDIIQERVFPLALLMCKGESFPLTPMFLGYLYQSLDSIVTQEEEGAGRKIVDSCVSTTFLQMFIWERLKDPSIKPNTLVAFKKKELIGFSPACIPLMYRWFKKVTPRDVSTFLDCLDDEEKFKFRPYADLMEELPLKSLYDECKDLSSTIELPVKCHDNTITLDAYLIMRCGMLPTFSSSLDEKTKISLVTYSPHRVRRQFGLDQGVPQEQNNDGCDSIQLLYGNLEILNESIFVTVPGRERFGYKSKAFHDFWLGVLHGFKNYVEPGGHDSRVQPPESNDGIRFSRNDLKVGEKNDGRKGLVTEEENCGAIDSMGKKGSNKRKIRPKVLEGDFTKRRLHDLRPGRGKTIVIGGSNSSFFDTRNLRPKEPSKPIPSSDDDEEDSLLLDDTEYGHSGRESSHKEGGFGLGSSSSGVPKTPLFTVPKFPAKKLAEVPPQIKDYVYWGARFEGAKRVIDSIEKLHPLTYSDDNLFPFHDMHVCSEVIAPLTKFFEKYGDMSQIERFKYCMIDTKSTIFERLGFVLLSMEKTSTMHLTLDEILAWRDVVRDLMCLGVPISFLLTHLQKLVRMCYFLKFGLSKNVIEQMGEIRLLEDSAEDLYKKVRAAQVKLRDLLSREPNFPVEYSDFILESSSGIGCSALLGLYDCRP</sequence>
<feature type="region of interest" description="Disordered" evidence="2">
    <location>
        <begin position="570"/>
        <end position="646"/>
    </location>
</feature>
<dbReference type="EMBL" id="JBEDUW010000002">
    <property type="protein sequence ID" value="KAK9943688.1"/>
    <property type="molecule type" value="Genomic_DNA"/>
</dbReference>
<dbReference type="GO" id="GO:0010073">
    <property type="term" value="P:meristem maintenance"/>
    <property type="evidence" value="ECO:0007669"/>
    <property type="project" value="InterPro"/>
</dbReference>
<dbReference type="PANTHER" id="PTHR46033">
    <property type="entry name" value="PROTEIN MAIN-LIKE 2"/>
    <property type="match status" value="1"/>
</dbReference>
<name>A0AAW1Y3H4_RUBAR</name>
<feature type="compositionally biased region" description="Acidic residues" evidence="2">
    <location>
        <begin position="611"/>
        <end position="624"/>
    </location>
</feature>
<organism evidence="4 5">
    <name type="scientific">Rubus argutus</name>
    <name type="common">Southern blackberry</name>
    <dbReference type="NCBI Taxonomy" id="59490"/>
    <lineage>
        <taxon>Eukaryota</taxon>
        <taxon>Viridiplantae</taxon>
        <taxon>Streptophyta</taxon>
        <taxon>Embryophyta</taxon>
        <taxon>Tracheophyta</taxon>
        <taxon>Spermatophyta</taxon>
        <taxon>Magnoliopsida</taxon>
        <taxon>eudicotyledons</taxon>
        <taxon>Gunneridae</taxon>
        <taxon>Pentapetalae</taxon>
        <taxon>rosids</taxon>
        <taxon>fabids</taxon>
        <taxon>Rosales</taxon>
        <taxon>Rosaceae</taxon>
        <taxon>Rosoideae</taxon>
        <taxon>Rosoideae incertae sedis</taxon>
        <taxon>Rubus</taxon>
    </lineage>
</organism>
<keyword evidence="1" id="KW-0175">Coiled coil</keyword>
<dbReference type="InterPro" id="IPR044824">
    <property type="entry name" value="MAIN-like"/>
</dbReference>
<feature type="domain" description="Aminotransferase-like plant mobile" evidence="3">
    <location>
        <begin position="110"/>
        <end position="445"/>
    </location>
</feature>
<proteinExistence type="predicted"/>
<dbReference type="Pfam" id="PF10536">
    <property type="entry name" value="PMD"/>
    <property type="match status" value="1"/>
</dbReference>
<accession>A0AAW1Y3H4</accession>
<dbReference type="AlphaFoldDB" id="A0AAW1Y3H4"/>
<evidence type="ECO:0000259" key="3">
    <source>
        <dbReference type="Pfam" id="PF10536"/>
    </source>
</evidence>
<reference evidence="4 5" key="1">
    <citation type="journal article" date="2023" name="G3 (Bethesda)">
        <title>A chromosome-length genome assembly and annotation of blackberry (Rubus argutus, cv. 'Hillquist').</title>
        <authorList>
            <person name="Bruna T."/>
            <person name="Aryal R."/>
            <person name="Dudchenko O."/>
            <person name="Sargent D.J."/>
            <person name="Mead D."/>
            <person name="Buti M."/>
            <person name="Cavallini A."/>
            <person name="Hytonen T."/>
            <person name="Andres J."/>
            <person name="Pham M."/>
            <person name="Weisz D."/>
            <person name="Mascagni F."/>
            <person name="Usai G."/>
            <person name="Natali L."/>
            <person name="Bassil N."/>
            <person name="Fernandez G.E."/>
            <person name="Lomsadze A."/>
            <person name="Armour M."/>
            <person name="Olukolu B."/>
            <person name="Poorten T."/>
            <person name="Britton C."/>
            <person name="Davik J."/>
            <person name="Ashrafi H."/>
            <person name="Aiden E.L."/>
            <person name="Borodovsky M."/>
            <person name="Worthington M."/>
        </authorList>
    </citation>
    <scope>NUCLEOTIDE SEQUENCE [LARGE SCALE GENOMIC DNA]</scope>
    <source>
        <tissue evidence="4">Leaf</tissue>
    </source>
</reference>
<feature type="compositionally biased region" description="Basic and acidic residues" evidence="2">
    <location>
        <begin position="625"/>
        <end position="638"/>
    </location>
</feature>
<evidence type="ECO:0000313" key="4">
    <source>
        <dbReference type="EMBL" id="KAK9943688.1"/>
    </source>
</evidence>
<protein>
    <recommendedName>
        <fullName evidence="3">Aminotransferase-like plant mobile domain-containing protein</fullName>
    </recommendedName>
</protein>
<keyword evidence="5" id="KW-1185">Reference proteome</keyword>